<dbReference type="STRING" id="284592.B5RTH1"/>
<dbReference type="GeneID" id="8998515"/>
<dbReference type="InterPro" id="IPR045107">
    <property type="entry name" value="SAC3/GANP/THP3"/>
</dbReference>
<evidence type="ECO:0000256" key="2">
    <source>
        <dbReference type="ARBA" id="ARBA00022553"/>
    </source>
</evidence>
<dbReference type="Gene3D" id="6.10.250.2880">
    <property type="match status" value="1"/>
</dbReference>
<evidence type="ECO:0000256" key="1">
    <source>
        <dbReference type="ARBA" id="ARBA00004259"/>
    </source>
</evidence>
<reference evidence="9 10" key="1">
    <citation type="journal article" date="2004" name="Nature">
        <title>Genome evolution in yeasts.</title>
        <authorList>
            <consortium name="Genolevures"/>
            <person name="Dujon B."/>
            <person name="Sherman D."/>
            <person name="Fischer G."/>
            <person name="Durrens P."/>
            <person name="Casaregola S."/>
            <person name="Lafontaine I."/>
            <person name="de Montigny J."/>
            <person name="Marck C."/>
            <person name="Neuveglise C."/>
            <person name="Talla E."/>
            <person name="Goffard N."/>
            <person name="Frangeul L."/>
            <person name="Aigle M."/>
            <person name="Anthouard V."/>
            <person name="Babour A."/>
            <person name="Barbe V."/>
            <person name="Barnay S."/>
            <person name="Blanchin S."/>
            <person name="Beckerich J.M."/>
            <person name="Beyne E."/>
            <person name="Bleykasten C."/>
            <person name="Boisrame A."/>
            <person name="Boyer J."/>
            <person name="Cattolico L."/>
            <person name="Confanioleri F."/>
            <person name="de Daruvar A."/>
            <person name="Despons L."/>
            <person name="Fabre E."/>
            <person name="Fairhead C."/>
            <person name="Ferry-Dumazet H."/>
            <person name="Groppi A."/>
            <person name="Hantraye F."/>
            <person name="Hennequin C."/>
            <person name="Jauniaux N."/>
            <person name="Joyet P."/>
            <person name="Kachouri R."/>
            <person name="Kerrest A."/>
            <person name="Koszul R."/>
            <person name="Lemaire M."/>
            <person name="Lesur I."/>
            <person name="Ma L."/>
            <person name="Muller H."/>
            <person name="Nicaud J.M."/>
            <person name="Nikolski M."/>
            <person name="Oztas S."/>
            <person name="Ozier-Kalogeropoulos O."/>
            <person name="Pellenz S."/>
            <person name="Potier S."/>
            <person name="Richard G.F."/>
            <person name="Straub M.L."/>
            <person name="Suleau A."/>
            <person name="Swennene D."/>
            <person name="Tekaia F."/>
            <person name="Wesolowski-Louvel M."/>
            <person name="Westhof E."/>
            <person name="Wirth B."/>
            <person name="Zeniou-Meyer M."/>
            <person name="Zivanovic I."/>
            <person name="Bolotin-Fukuhara M."/>
            <person name="Thierry A."/>
            <person name="Bouchier C."/>
            <person name="Caudron B."/>
            <person name="Scarpelli C."/>
            <person name="Gaillardin C."/>
            <person name="Weissenbach J."/>
            <person name="Wincker P."/>
            <person name="Souciet J.L."/>
        </authorList>
    </citation>
    <scope>NUCLEOTIDE SEQUENCE [LARGE SCALE GENOMIC DNA]</scope>
    <source>
        <strain evidence="10">ATCC 36239 / CBS 767 / BCRC 21394 / JCM 1990 / NBRC 0083 / IGC 2968</strain>
    </source>
</reference>
<gene>
    <name evidence="9" type="ordered locus">DEHA2D11418g</name>
</gene>
<dbReference type="InterPro" id="IPR017173">
    <property type="entry name" value="Sac3"/>
</dbReference>
<feature type="compositionally biased region" description="Polar residues" evidence="6">
    <location>
        <begin position="625"/>
        <end position="638"/>
    </location>
</feature>
<dbReference type="GO" id="GO:0042274">
    <property type="term" value="P:ribosomal small subunit biogenesis"/>
    <property type="evidence" value="ECO:0007669"/>
    <property type="project" value="UniProtKB-UniRule"/>
</dbReference>
<dbReference type="PANTHER" id="PTHR12436:SF3">
    <property type="entry name" value="GERMINAL-CENTER ASSOCIATED NUCLEAR PROTEIN"/>
    <property type="match status" value="1"/>
</dbReference>
<evidence type="ECO:0000256" key="5">
    <source>
        <dbReference type="PIRNR" id="PIRNR037320"/>
    </source>
</evidence>
<evidence type="ECO:0000313" key="9">
    <source>
        <dbReference type="EMBL" id="CAR65656.1"/>
    </source>
</evidence>
<dbReference type="KEGG" id="dha:DEHA2D11418g"/>
<dbReference type="GO" id="GO:0005635">
    <property type="term" value="C:nuclear envelope"/>
    <property type="evidence" value="ECO:0007669"/>
    <property type="project" value="UniProtKB-SubCell"/>
</dbReference>
<feature type="compositionally biased region" description="Polar residues" evidence="6">
    <location>
        <begin position="87"/>
        <end position="101"/>
    </location>
</feature>
<feature type="region of interest" description="Disordered" evidence="6">
    <location>
        <begin position="1"/>
        <end position="104"/>
    </location>
</feature>
<dbReference type="VEuPathDB" id="FungiDB:DEHA2D11418g"/>
<dbReference type="Proteomes" id="UP000000599">
    <property type="component" value="Chromosome D"/>
</dbReference>
<dbReference type="Pfam" id="PF12209">
    <property type="entry name" value="SAC3"/>
    <property type="match status" value="1"/>
</dbReference>
<evidence type="ECO:0000256" key="3">
    <source>
        <dbReference type="ARBA" id="ARBA00023242"/>
    </source>
</evidence>
<protein>
    <recommendedName>
        <fullName evidence="5">Nuclear mRNA export factor</fullName>
    </recommendedName>
</protein>
<dbReference type="FunCoup" id="B5RTH1">
    <property type="interactions" value="163"/>
</dbReference>
<keyword evidence="10" id="KW-1185">Reference proteome</keyword>
<feature type="compositionally biased region" description="Polar residues" evidence="6">
    <location>
        <begin position="662"/>
        <end position="675"/>
    </location>
</feature>
<proteinExistence type="inferred from homology"/>
<dbReference type="HOGENOM" id="CLU_006094_0_0_1"/>
<keyword evidence="3 5" id="KW-0539">Nucleus</keyword>
<dbReference type="InterPro" id="IPR024293">
    <property type="entry name" value="SAC3_helical"/>
</dbReference>
<organism evidence="9 10">
    <name type="scientific">Debaryomyces hansenii (strain ATCC 36239 / CBS 767 / BCRC 21394 / JCM 1990 / NBRC 0083 / IGC 2968)</name>
    <name type="common">Yeast</name>
    <name type="synonym">Torulaspora hansenii</name>
    <dbReference type="NCBI Taxonomy" id="284592"/>
    <lineage>
        <taxon>Eukaryota</taxon>
        <taxon>Fungi</taxon>
        <taxon>Dikarya</taxon>
        <taxon>Ascomycota</taxon>
        <taxon>Saccharomycotina</taxon>
        <taxon>Pichiomycetes</taxon>
        <taxon>Debaryomycetaceae</taxon>
        <taxon>Debaryomyces</taxon>
    </lineage>
</organism>
<sequence length="1341" mass="152628">MSAFGGNSNMSNSNSDPPRNNQKHANGYGDPRRNGNIMTKKKYTKPNGPFNNNGNVNNNTNNKRMGSNQDKKRNNAYIHNKKGGNRVASNKQESNSLTQSDPLDIPMKVIPRQKPDMVQQYTPGEINSTGGLILNPEQFGFQRNHKTISPRPIPKYLLHQPRLLVTPIFSQDAWDKQNQAKMLSMEEQNSGTDYQGLYEEFQRMRETERKQMETLGLVDAENISKDLTDAISFQGSCLDMCPIFERVRRALEKNVKALEKDPNTNKISRTRAIKAFSRPAAGQPPPLPSEVRPPHILKQTLDYLIENIVPQLPEAHSFVWDRTRSIRQDFTYQNFFGPEAIDCNERIVRIHLVSLHIMAGSDVEYSQQQELEQFNKALQTLVEIYQDVRNHGGRAPNEAEFRSYYLLSHLRDPELEREIQELPSDILENRQVQLALMFRNMVSQNNIVERGYNNSIGALNLFSEFFKIVYSHETPFLMSCLLETQFNEIRFYALKSMSRCYHTRGKAYSAESLQNFLGFDSLEKLIKFVQYYEIDILYDNGIALVDLFNKDKLETKYKLNSVHEKPKLAPPYSTQIDLNIQGKSLISFINCGESPYNLGLKQPEQLKVIELPNVNDPIPKKPIQPNLTGSASNNNQFASMDKDPKSLSLTDFLSSSSNNNNVNKPVFSQTSNVQAKTEPLPKDFAAPQISFGTNNNQISDMNVKPSFVFNAPNTKPEQIQQTPSPSAFTFGSSASSKALPSSNNKFTNSFAFNKDISSGTTPNFGGNNTPQIIETKTITKPIIPKVTETPVTSITPIPIKTSKPMPKRLVDSPQFPRALNEVYFEILQNTINSELHRLLPKLIRAENSCQERTKVIKSLSNELYQAFMSEIIYKTTLEVKADSFQRTSLKLKTIKKLIKIGSSLKTKHELKRKKIDELHETTFNNLSKKRKSSSTSLKSLTSSSSSKKRHVWDGDVSVDYIDEKQNEIRQLWKPIDLKQFIERCSRNLKMSIEMKEIELKFLLIVEDWSSPYSKWLNTKLSLKINKEKLIYENIVTNNKLVINFTSLPNNDYLNKDFFTNTSFVLFECGFVNESQVTKFGTIQDKLKRDQHVINKIISLGNKYSYYKMQILVVFWDIEQSKLTSDEVSDILNISTHLKNESVFDITLCDMTANETSINEVLLNAFSKCSSNFKGELTKRGLRKKERITKVKDANHPQSLVKKKNITDDTFRAAENEALNKAKLSKKYQYLSKHLGSNTSLTNSSNNSNSTFMTANNITIPNLAYPMNSTFLNLNTTGNNTTMNNGNESILTGFGNGVLQESTPFSSPKAKPFTEPNVQNIPRKLQQLRDLTAGIKARYKKK</sequence>
<feature type="region of interest" description="Disordered" evidence="6">
    <location>
        <begin position="622"/>
        <end position="675"/>
    </location>
</feature>
<dbReference type="GO" id="GO:0005737">
    <property type="term" value="C:cytoplasm"/>
    <property type="evidence" value="ECO:0007669"/>
    <property type="project" value="TreeGrafter"/>
</dbReference>
<feature type="domain" description="SAC3/GANP/THP3 conserved" evidence="7">
    <location>
        <begin position="240"/>
        <end position="536"/>
    </location>
</feature>
<evidence type="ECO:0000256" key="6">
    <source>
        <dbReference type="SAM" id="MobiDB-lite"/>
    </source>
</evidence>
<feature type="compositionally biased region" description="Low complexity" evidence="6">
    <location>
        <begin position="732"/>
        <end position="741"/>
    </location>
</feature>
<feature type="compositionally biased region" description="Low complexity" evidence="6">
    <location>
        <begin position="45"/>
        <end position="63"/>
    </location>
</feature>
<name>B5RTH1_DEBHA</name>
<dbReference type="InterPro" id="IPR005062">
    <property type="entry name" value="SAC3/GANP/THP3_conserved"/>
</dbReference>
<dbReference type="FunFam" id="1.25.40.990:FF:000008">
    <property type="entry name" value="Nuclear mRNA export protein SAC3"/>
    <property type="match status" value="1"/>
</dbReference>
<dbReference type="GO" id="GO:0070390">
    <property type="term" value="C:transcription export complex 2"/>
    <property type="evidence" value="ECO:0007669"/>
    <property type="project" value="UniProtKB-UniRule"/>
</dbReference>
<feature type="compositionally biased region" description="Polar residues" evidence="6">
    <location>
        <begin position="716"/>
        <end position="731"/>
    </location>
</feature>
<evidence type="ECO:0000259" key="8">
    <source>
        <dbReference type="Pfam" id="PF12209"/>
    </source>
</evidence>
<dbReference type="Gene3D" id="1.25.40.990">
    <property type="match status" value="1"/>
</dbReference>
<accession>B5RTH1</accession>
<dbReference type="EMBL" id="CR382136">
    <property type="protein sequence ID" value="CAR65656.1"/>
    <property type="molecule type" value="Genomic_DNA"/>
</dbReference>
<evidence type="ECO:0000256" key="4">
    <source>
        <dbReference type="ARBA" id="ARBA00038443"/>
    </source>
</evidence>
<dbReference type="InParanoid" id="B5RTH1"/>
<dbReference type="Pfam" id="PF03399">
    <property type="entry name" value="SAC3_GANP"/>
    <property type="match status" value="1"/>
</dbReference>
<evidence type="ECO:0000313" key="10">
    <source>
        <dbReference type="Proteomes" id="UP000000599"/>
    </source>
</evidence>
<feature type="region of interest" description="Disordered" evidence="6">
    <location>
        <begin position="716"/>
        <end position="741"/>
    </location>
</feature>
<keyword evidence="2" id="KW-0597">Phosphoprotein</keyword>
<dbReference type="OMA" id="FQGTCLD"/>
<dbReference type="RefSeq" id="XP_002770301.1">
    <property type="nucleotide sequence ID" value="XM_002770255.1"/>
</dbReference>
<comment type="subcellular location">
    <subcellularLocation>
        <location evidence="1 5">Nucleus envelope</location>
    </subcellularLocation>
</comment>
<dbReference type="eggNOG" id="KOG1860">
    <property type="taxonomic scope" value="Eukaryota"/>
</dbReference>
<feature type="domain" description="SAC3 helical" evidence="8">
    <location>
        <begin position="820"/>
        <end position="895"/>
    </location>
</feature>
<dbReference type="PIRSF" id="PIRSF037320">
    <property type="entry name" value="mRNA_export_factor_Sac3"/>
    <property type="match status" value="1"/>
</dbReference>
<comment type="similarity">
    <text evidence="4 5">Belongs to the SAC3 family.</text>
</comment>
<dbReference type="PANTHER" id="PTHR12436">
    <property type="entry name" value="80 KDA MCM3-ASSOCIATED PROTEIN"/>
    <property type="match status" value="1"/>
</dbReference>
<dbReference type="GO" id="GO:0006406">
    <property type="term" value="P:mRNA export from nucleus"/>
    <property type="evidence" value="ECO:0007669"/>
    <property type="project" value="UniProtKB-UniRule"/>
</dbReference>
<dbReference type="OrthoDB" id="264795at2759"/>
<evidence type="ECO:0000259" key="7">
    <source>
        <dbReference type="Pfam" id="PF03399"/>
    </source>
</evidence>